<proteinExistence type="predicted"/>
<name>A0A0B4S046_9FIRM</name>
<organism evidence="4 5">
    <name type="scientific">Parvimonas micra</name>
    <dbReference type="NCBI Taxonomy" id="33033"/>
    <lineage>
        <taxon>Bacteria</taxon>
        <taxon>Bacillati</taxon>
        <taxon>Bacillota</taxon>
        <taxon>Tissierellia</taxon>
        <taxon>Tissierellales</taxon>
        <taxon>Peptoniphilaceae</taxon>
        <taxon>Parvimonas</taxon>
    </lineage>
</organism>
<dbReference type="InterPro" id="IPR011611">
    <property type="entry name" value="PfkB_dom"/>
</dbReference>
<dbReference type="InterPro" id="IPR036388">
    <property type="entry name" value="WH-like_DNA-bd_sf"/>
</dbReference>
<dbReference type="AlphaFoldDB" id="A0A0B4S046"/>
<dbReference type="InterPro" id="IPR036390">
    <property type="entry name" value="WH_DNA-bd_sf"/>
</dbReference>
<keyword evidence="2 4" id="KW-0418">Kinase</keyword>
<dbReference type="PROSITE" id="PS00583">
    <property type="entry name" value="PFKB_KINASES_1"/>
    <property type="match status" value="1"/>
</dbReference>
<evidence type="ECO:0000256" key="2">
    <source>
        <dbReference type="ARBA" id="ARBA00022777"/>
    </source>
</evidence>
<dbReference type="OrthoDB" id="9806249at2"/>
<feature type="domain" description="Carbohydrate kinase PfkB" evidence="3">
    <location>
        <begin position="60"/>
        <end position="349"/>
    </location>
</feature>
<dbReference type="KEGG" id="pmic:NW74_01515"/>
<sequence length="372" mass="41928">MTKREQELLEIIKENPYISQNELADLLNIKRSSVAVHISNLIKKGYLVGRAYVINSNLSKEVCVIGGCNIDFIAKSFEKINMKDSNPGTLEYSFGGVGKNIAENLLKMGIENKFISVFGDDVYSREIKDYLKKIGLDFSNSKFLTNRGMSNYISILDENNDLFTAISSMEVLDEINIEFISKLIDLIKSYKYIVMDTNLREDVLEYICKNCPNSKIIVDCVSRKKALKIKKLLKYIYLLKPNIYEAEELTDIPYENESDLEKIVNVFLEKGVQKIFISMGEKGILYADKNENGIVKITEKPKIENTSGCGDSAMSGIIFGVVNEKDILECAKLGNIAGFITAQSMDTVSKDISEKNLLNFGGSYEIRKIFNS</sequence>
<evidence type="ECO:0000313" key="4">
    <source>
        <dbReference type="EMBL" id="AIZ36123.1"/>
    </source>
</evidence>
<evidence type="ECO:0000259" key="3">
    <source>
        <dbReference type="Pfam" id="PF00294"/>
    </source>
</evidence>
<dbReference type="RefSeq" id="WP_041953517.1">
    <property type="nucleotide sequence ID" value="NZ_CALHGL010000039.1"/>
</dbReference>
<dbReference type="InterPro" id="IPR029056">
    <property type="entry name" value="Ribokinase-like"/>
</dbReference>
<dbReference type="SUPFAM" id="SSF46785">
    <property type="entry name" value="Winged helix' DNA-binding domain"/>
    <property type="match status" value="1"/>
</dbReference>
<dbReference type="Pfam" id="PF13412">
    <property type="entry name" value="HTH_24"/>
    <property type="match status" value="1"/>
</dbReference>
<protein>
    <submittedName>
        <fullName evidence="4">Carbohydrate kinase</fullName>
    </submittedName>
</protein>
<evidence type="ECO:0000313" key="5">
    <source>
        <dbReference type="Proteomes" id="UP000031386"/>
    </source>
</evidence>
<dbReference type="Gene3D" id="3.40.1190.20">
    <property type="match status" value="1"/>
</dbReference>
<dbReference type="STRING" id="33033.NW74_01515"/>
<accession>A0A0B4S046</accession>
<dbReference type="Proteomes" id="UP000031386">
    <property type="component" value="Chromosome"/>
</dbReference>
<dbReference type="EMBL" id="CP009761">
    <property type="protein sequence ID" value="AIZ36123.1"/>
    <property type="molecule type" value="Genomic_DNA"/>
</dbReference>
<dbReference type="PANTHER" id="PTHR10584">
    <property type="entry name" value="SUGAR KINASE"/>
    <property type="match status" value="1"/>
</dbReference>
<dbReference type="Pfam" id="PF00294">
    <property type="entry name" value="PfkB"/>
    <property type="match status" value="1"/>
</dbReference>
<reference evidence="4 5" key="1">
    <citation type="submission" date="2014-10" db="EMBL/GenBank/DDBJ databases">
        <title>Complete genome sequence of Parvimonas micra KCOM 1535 (= ChDC B708).</title>
        <authorList>
            <person name="Kook J.-K."/>
            <person name="Park S.-N."/>
            <person name="Lim Y.K."/>
            <person name="Roh H."/>
        </authorList>
    </citation>
    <scope>NUCLEOTIDE SEQUENCE [LARGE SCALE GENOMIC DNA]</scope>
    <source>
        <strain evidence="5">KCOM 1535 / ChDC B708</strain>
    </source>
</reference>
<gene>
    <name evidence="4" type="ORF">NW74_01515</name>
</gene>
<dbReference type="SUPFAM" id="SSF53613">
    <property type="entry name" value="Ribokinase-like"/>
    <property type="match status" value="1"/>
</dbReference>
<dbReference type="InterPro" id="IPR002173">
    <property type="entry name" value="Carboh/pur_kinase_PfkB_CS"/>
</dbReference>
<keyword evidence="5" id="KW-1185">Reference proteome</keyword>
<dbReference type="GO" id="GO:0016301">
    <property type="term" value="F:kinase activity"/>
    <property type="evidence" value="ECO:0007669"/>
    <property type="project" value="UniProtKB-KW"/>
</dbReference>
<keyword evidence="1" id="KW-0808">Transferase</keyword>
<dbReference type="PANTHER" id="PTHR10584:SF166">
    <property type="entry name" value="RIBOKINASE"/>
    <property type="match status" value="1"/>
</dbReference>
<evidence type="ECO:0000256" key="1">
    <source>
        <dbReference type="ARBA" id="ARBA00022679"/>
    </source>
</evidence>
<dbReference type="CDD" id="cd01941">
    <property type="entry name" value="YeiC_kinase_like"/>
    <property type="match status" value="1"/>
</dbReference>
<dbReference type="Gene3D" id="1.10.10.10">
    <property type="entry name" value="Winged helix-like DNA-binding domain superfamily/Winged helix DNA-binding domain"/>
    <property type="match status" value="1"/>
</dbReference>